<sequence length="188" mass="21552">MIDLKNLPNQERDEVVQIFLRSHWIKLVDIFGLSFFLIALPFVLLSVGKMQGVEVTSMPLVGPLLAIFLGIYLIMITMIGMTRFTDYYLDTWIVTTERIINIEQHGLFSRVVSELHLNQIQDVTSETRGVAATFLSYGDVYIQTAGTRERFNFKGINNPDEVKEKITNLIKSDKRRHGDASRRNELSN</sequence>
<dbReference type="EMBL" id="PFWT01000001">
    <property type="protein sequence ID" value="PJA47120.1"/>
    <property type="molecule type" value="Genomic_DNA"/>
</dbReference>
<evidence type="ECO:0000256" key="1">
    <source>
        <dbReference type="SAM" id="Phobius"/>
    </source>
</evidence>
<protein>
    <recommendedName>
        <fullName evidence="2">YdbS-like PH domain-containing protein</fullName>
    </recommendedName>
</protein>
<keyword evidence="1" id="KW-0472">Membrane</keyword>
<evidence type="ECO:0000259" key="2">
    <source>
        <dbReference type="Pfam" id="PF03703"/>
    </source>
</evidence>
<dbReference type="Proteomes" id="UP000231263">
    <property type="component" value="Unassembled WGS sequence"/>
</dbReference>
<name>A0A2M7XGV2_9BACT</name>
<gene>
    <name evidence="3" type="ORF">CO173_00040</name>
</gene>
<dbReference type="Pfam" id="PF03703">
    <property type="entry name" value="bPH_2"/>
    <property type="match status" value="1"/>
</dbReference>
<dbReference type="PANTHER" id="PTHR37938">
    <property type="entry name" value="BLL0215 PROTEIN"/>
    <property type="match status" value="1"/>
</dbReference>
<feature type="transmembrane region" description="Helical" evidence="1">
    <location>
        <begin position="60"/>
        <end position="79"/>
    </location>
</feature>
<evidence type="ECO:0000313" key="4">
    <source>
        <dbReference type="Proteomes" id="UP000231263"/>
    </source>
</evidence>
<feature type="domain" description="YdbS-like PH" evidence="2">
    <location>
        <begin position="89"/>
        <end position="166"/>
    </location>
</feature>
<comment type="caution">
    <text evidence="3">The sequence shown here is derived from an EMBL/GenBank/DDBJ whole genome shotgun (WGS) entry which is preliminary data.</text>
</comment>
<evidence type="ECO:0000313" key="3">
    <source>
        <dbReference type="EMBL" id="PJA47120.1"/>
    </source>
</evidence>
<proteinExistence type="predicted"/>
<dbReference type="PANTHER" id="PTHR37938:SF1">
    <property type="entry name" value="BLL0215 PROTEIN"/>
    <property type="match status" value="1"/>
</dbReference>
<reference evidence="4" key="1">
    <citation type="submission" date="2017-09" db="EMBL/GenBank/DDBJ databases">
        <title>Depth-based differentiation of microbial function through sediment-hosted aquifers and enrichment of novel symbionts in the deep terrestrial subsurface.</title>
        <authorList>
            <person name="Probst A.J."/>
            <person name="Ladd B."/>
            <person name="Jarett J.K."/>
            <person name="Geller-Mcgrath D.E."/>
            <person name="Sieber C.M.K."/>
            <person name="Emerson J.B."/>
            <person name="Anantharaman K."/>
            <person name="Thomas B.C."/>
            <person name="Malmstrom R."/>
            <person name="Stieglmeier M."/>
            <person name="Klingl A."/>
            <person name="Woyke T."/>
            <person name="Ryan C.M."/>
            <person name="Banfield J.F."/>
        </authorList>
    </citation>
    <scope>NUCLEOTIDE SEQUENCE [LARGE SCALE GENOMIC DNA]</scope>
</reference>
<dbReference type="InterPro" id="IPR005182">
    <property type="entry name" value="YdbS-like_PH"/>
</dbReference>
<dbReference type="AlphaFoldDB" id="A0A2M7XGV2"/>
<organism evidence="3 4">
    <name type="scientific">Candidatus Uhrbacteria bacterium CG_4_9_14_3_um_filter_41_35</name>
    <dbReference type="NCBI Taxonomy" id="1975034"/>
    <lineage>
        <taxon>Bacteria</taxon>
        <taxon>Candidatus Uhriibacteriota</taxon>
    </lineage>
</organism>
<accession>A0A2M7XGV2</accession>
<keyword evidence="1" id="KW-0812">Transmembrane</keyword>
<feature type="transmembrane region" description="Helical" evidence="1">
    <location>
        <begin position="27"/>
        <end position="48"/>
    </location>
</feature>
<keyword evidence="1" id="KW-1133">Transmembrane helix</keyword>